<dbReference type="Proteomes" id="UP000019275">
    <property type="component" value="Unassembled WGS sequence"/>
</dbReference>
<dbReference type="EMBL" id="ARZX01000027">
    <property type="protein sequence ID" value="EWH11469.1"/>
    <property type="molecule type" value="Genomic_DNA"/>
</dbReference>
<gene>
    <name evidence="1" type="ORF">KLA_15770</name>
</gene>
<reference evidence="1 2" key="1">
    <citation type="journal article" date="2014" name="Genome Announc.">
        <title>Draft Genome Sequence of the Carrageenan-Degrading Bacterium Cellulophaga sp. Strain KL-A, Isolated from Decaying Marine Algae.</title>
        <authorList>
            <person name="Shan D."/>
            <person name="Ying J."/>
            <person name="Li X."/>
            <person name="Gao Z."/>
            <person name="Wei G."/>
            <person name="Shao Z."/>
        </authorList>
    </citation>
    <scope>NUCLEOTIDE SEQUENCE [LARGE SCALE GENOMIC DNA]</scope>
    <source>
        <strain evidence="1 2">KL-A</strain>
    </source>
</reference>
<comment type="caution">
    <text evidence="1">The sequence shown here is derived from an EMBL/GenBank/DDBJ whole genome shotgun (WGS) entry which is preliminary data.</text>
</comment>
<sequence>MNQTFYAYVSDSNSWVDVFGLAGEPIIFHSTGGGVIHPGTITPDNTHGIYTVDATGYNGGDRAALIEKSKIKNPGGNYHAHHIDYDPKTNTMRMQMVHKDYHGIHSHIGGGNDFKQDTGFKYGSDDAIAEANKRNKAKLKGYH</sequence>
<keyword evidence="2" id="KW-1185">Reference proteome</keyword>
<name>A0ABP3B5T0_9FLAO</name>
<evidence type="ECO:0000313" key="2">
    <source>
        <dbReference type="Proteomes" id="UP000019275"/>
    </source>
</evidence>
<protein>
    <submittedName>
        <fullName evidence="1">RHS family protein</fullName>
    </submittedName>
</protein>
<accession>A0ABP3B5T0</accession>
<proteinExistence type="predicted"/>
<dbReference type="RefSeq" id="WP_034646897.1">
    <property type="nucleotide sequence ID" value="NZ_ARZX01000027.1"/>
</dbReference>
<evidence type="ECO:0000313" key="1">
    <source>
        <dbReference type="EMBL" id="EWH11469.1"/>
    </source>
</evidence>
<organism evidence="1 2">
    <name type="scientific">Cellulophaga geojensis KL-A</name>
    <dbReference type="NCBI Taxonomy" id="1328323"/>
    <lineage>
        <taxon>Bacteria</taxon>
        <taxon>Pseudomonadati</taxon>
        <taxon>Bacteroidota</taxon>
        <taxon>Flavobacteriia</taxon>
        <taxon>Flavobacteriales</taxon>
        <taxon>Flavobacteriaceae</taxon>
        <taxon>Cellulophaga</taxon>
    </lineage>
</organism>